<dbReference type="Gene3D" id="1.10.1220.10">
    <property type="entry name" value="Met repressor-like"/>
    <property type="match status" value="1"/>
</dbReference>
<protein>
    <recommendedName>
        <fullName evidence="1">Antitoxin FitA-like ribbon-helix-helix domain-containing protein</fullName>
    </recommendedName>
</protein>
<evidence type="ECO:0000313" key="3">
    <source>
        <dbReference type="Proteomes" id="UP000035268"/>
    </source>
</evidence>
<sequence>MKKRHKIQYTIRDVPPEVDRRLRAQAVREGRSLNYVAVEALSASAGVGEEPIEHHDLDAVSGSWVEDPAFDEALKAFEQIDEDLWR</sequence>
<organism evidence="2 3">
    <name type="scientific">Kiritimatiella glycovorans</name>
    <dbReference type="NCBI Taxonomy" id="1307763"/>
    <lineage>
        <taxon>Bacteria</taxon>
        <taxon>Pseudomonadati</taxon>
        <taxon>Kiritimatiellota</taxon>
        <taxon>Kiritimatiellia</taxon>
        <taxon>Kiritimatiellales</taxon>
        <taxon>Kiritimatiellaceae</taxon>
        <taxon>Kiritimatiella</taxon>
    </lineage>
</organism>
<keyword evidence="3" id="KW-1185">Reference proteome</keyword>
<reference evidence="2 3" key="2">
    <citation type="journal article" date="2016" name="ISME J.">
        <title>Characterization of the first cultured representative of Verrucomicrobia subdivision 5 indicates the proposal of a novel phylum.</title>
        <authorList>
            <person name="Spring S."/>
            <person name="Bunk B."/>
            <person name="Sproer C."/>
            <person name="Schumann P."/>
            <person name="Rohde M."/>
            <person name="Tindall B.J."/>
            <person name="Klenk H.P."/>
        </authorList>
    </citation>
    <scope>NUCLEOTIDE SEQUENCE [LARGE SCALE GENOMIC DNA]</scope>
    <source>
        <strain evidence="2 3">L21-Fru-AB</strain>
    </source>
</reference>
<evidence type="ECO:0000313" key="2">
    <source>
        <dbReference type="EMBL" id="AKJ65280.1"/>
    </source>
</evidence>
<name>A0A0G3EKD4_9BACT</name>
<dbReference type="InterPro" id="IPR053853">
    <property type="entry name" value="FitA-like_RHH"/>
</dbReference>
<proteinExistence type="predicted"/>
<dbReference type="GO" id="GO:0006355">
    <property type="term" value="P:regulation of DNA-templated transcription"/>
    <property type="evidence" value="ECO:0007669"/>
    <property type="project" value="InterPro"/>
</dbReference>
<dbReference type="Pfam" id="PF22513">
    <property type="entry name" value="FitA-like_RHH"/>
    <property type="match status" value="1"/>
</dbReference>
<gene>
    <name evidence="2" type="ORF">L21SP4_02047</name>
</gene>
<evidence type="ECO:0000259" key="1">
    <source>
        <dbReference type="Pfam" id="PF22513"/>
    </source>
</evidence>
<accession>A0A0G3EKD4</accession>
<dbReference type="SUPFAM" id="SSF47598">
    <property type="entry name" value="Ribbon-helix-helix"/>
    <property type="match status" value="1"/>
</dbReference>
<dbReference type="KEGG" id="vbl:L21SP4_02047"/>
<dbReference type="InterPro" id="IPR013321">
    <property type="entry name" value="Arc_rbn_hlx_hlx"/>
</dbReference>
<dbReference type="RefSeq" id="WP_052882528.1">
    <property type="nucleotide sequence ID" value="NZ_CP010904.1"/>
</dbReference>
<dbReference type="EMBL" id="CP010904">
    <property type="protein sequence ID" value="AKJ65280.1"/>
    <property type="molecule type" value="Genomic_DNA"/>
</dbReference>
<dbReference type="AlphaFoldDB" id="A0A0G3EKD4"/>
<dbReference type="InterPro" id="IPR010985">
    <property type="entry name" value="Ribbon_hlx_hlx"/>
</dbReference>
<dbReference type="Proteomes" id="UP000035268">
    <property type="component" value="Chromosome"/>
</dbReference>
<feature type="domain" description="Antitoxin FitA-like ribbon-helix-helix" evidence="1">
    <location>
        <begin position="10"/>
        <end position="41"/>
    </location>
</feature>
<reference evidence="3" key="1">
    <citation type="submission" date="2015-02" db="EMBL/GenBank/DDBJ databases">
        <title>Description and complete genome sequence of the first cultured representative of the subdivision 5 of the Verrucomicrobia phylum.</title>
        <authorList>
            <person name="Spring S."/>
            <person name="Bunk B."/>
            <person name="Sproer C."/>
            <person name="Klenk H.-P."/>
        </authorList>
    </citation>
    <scope>NUCLEOTIDE SEQUENCE [LARGE SCALE GENOMIC DNA]</scope>
    <source>
        <strain evidence="3">L21-Fru-AB</strain>
    </source>
</reference>
<dbReference type="OrthoDB" id="9811985at2"/>